<proteinExistence type="predicted"/>
<comment type="caution">
    <text evidence="3">The sequence shown here is derived from an EMBL/GenBank/DDBJ whole genome shotgun (WGS) entry which is preliminary data.</text>
</comment>
<sequence length="216" mass="23536">MARGRRTGYSNYSERVGADNYPLQLTSWKELSRENLESLRRKFKTLYNKPKPSGNGEVKPAHKAILWAKCIQMEIEEKAGSHTTFDGADEDEDSGNRGNSGSNNGAETNTGASSCLPGSTIYTPPSSNTGAMPDPDGAGVRRDSNNDGDPGSSIAGHARPSFVSPVSQLHGGFSKMSNDCPFTTINDGDQGKTLQRVRTKRTRLRLPRKNKTLFRN</sequence>
<keyword evidence="4" id="KW-1185">Reference proteome</keyword>
<gene>
    <name evidence="3" type="ORF">GN244_ATG18667</name>
</gene>
<dbReference type="PANTHER" id="PTHR34409">
    <property type="entry name" value="SET DOMAIN-CONTAINING PROTEIN"/>
    <property type="match status" value="1"/>
</dbReference>
<accession>A0A833S894</accession>
<dbReference type="Proteomes" id="UP000602510">
    <property type="component" value="Unassembled WGS sequence"/>
</dbReference>
<evidence type="ECO:0000256" key="1">
    <source>
        <dbReference type="SAM" id="MobiDB-lite"/>
    </source>
</evidence>
<reference evidence="3" key="1">
    <citation type="submission" date="2020-04" db="EMBL/GenBank/DDBJ databases">
        <title>Hybrid Assembly of Korean Phytophthora infestans isolates.</title>
        <authorList>
            <person name="Prokchorchik M."/>
            <person name="Lee Y."/>
            <person name="Seo J."/>
            <person name="Cho J.-H."/>
            <person name="Park Y.-E."/>
            <person name="Jang D.-C."/>
            <person name="Im J.-S."/>
            <person name="Choi J.-G."/>
            <person name="Park H.-J."/>
            <person name="Lee G.-B."/>
            <person name="Lee Y.-G."/>
            <person name="Hong S.-Y."/>
            <person name="Cho K."/>
            <person name="Sohn K.H."/>
        </authorList>
    </citation>
    <scope>NUCLEOTIDE SEQUENCE</scope>
    <source>
        <strain evidence="3">KR_1_A1</strain>
    </source>
</reference>
<dbReference type="AlphaFoldDB" id="A0A833S894"/>
<feature type="domain" description="DUF6818" evidence="2">
    <location>
        <begin position="32"/>
        <end position="93"/>
    </location>
</feature>
<evidence type="ECO:0000259" key="2">
    <source>
        <dbReference type="Pfam" id="PF20681"/>
    </source>
</evidence>
<feature type="region of interest" description="Disordered" evidence="1">
    <location>
        <begin position="82"/>
        <end position="160"/>
    </location>
</feature>
<name>A0A833S894_PHYIN</name>
<protein>
    <recommendedName>
        <fullName evidence="2">DUF6818 domain-containing protein</fullName>
    </recommendedName>
</protein>
<evidence type="ECO:0000313" key="3">
    <source>
        <dbReference type="EMBL" id="KAF4029573.1"/>
    </source>
</evidence>
<organism evidence="3 4">
    <name type="scientific">Phytophthora infestans</name>
    <name type="common">Potato late blight agent</name>
    <name type="synonym">Botrytis infestans</name>
    <dbReference type="NCBI Taxonomy" id="4787"/>
    <lineage>
        <taxon>Eukaryota</taxon>
        <taxon>Sar</taxon>
        <taxon>Stramenopiles</taxon>
        <taxon>Oomycota</taxon>
        <taxon>Peronosporomycetes</taxon>
        <taxon>Peronosporales</taxon>
        <taxon>Peronosporaceae</taxon>
        <taxon>Phytophthora</taxon>
    </lineage>
</organism>
<dbReference type="EMBL" id="WSZM01000795">
    <property type="protein sequence ID" value="KAF4029573.1"/>
    <property type="molecule type" value="Genomic_DNA"/>
</dbReference>
<feature type="compositionally biased region" description="Low complexity" evidence="1">
    <location>
        <begin position="96"/>
        <end position="105"/>
    </location>
</feature>
<dbReference type="InterPro" id="IPR049203">
    <property type="entry name" value="DUF6818"/>
</dbReference>
<feature type="compositionally biased region" description="Polar residues" evidence="1">
    <location>
        <begin position="106"/>
        <end position="130"/>
    </location>
</feature>
<dbReference type="PANTHER" id="PTHR34409:SF1">
    <property type="entry name" value="MYB-LIKE DOMAIN-CONTAINING PROTEIN"/>
    <property type="match status" value="1"/>
</dbReference>
<dbReference type="Pfam" id="PF20681">
    <property type="entry name" value="DUF6818"/>
    <property type="match status" value="1"/>
</dbReference>
<evidence type="ECO:0000313" key="4">
    <source>
        <dbReference type="Proteomes" id="UP000602510"/>
    </source>
</evidence>